<evidence type="ECO:0000313" key="1">
    <source>
        <dbReference type="EMBL" id="SNT61910.1"/>
    </source>
</evidence>
<gene>
    <name evidence="1" type="ORF">SAMN05421812_113234</name>
</gene>
<protein>
    <submittedName>
        <fullName evidence="1">Uncharacterized protein</fullName>
    </submittedName>
</protein>
<dbReference type="EMBL" id="FZPH01000013">
    <property type="protein sequence ID" value="SNT61910.1"/>
    <property type="molecule type" value="Genomic_DNA"/>
</dbReference>
<keyword evidence="2" id="KW-1185">Reference proteome</keyword>
<dbReference type="Proteomes" id="UP000198362">
    <property type="component" value="Unassembled WGS sequence"/>
</dbReference>
<dbReference type="AlphaFoldDB" id="A0A239P4F2"/>
<name>A0A239P4F2_9ACTN</name>
<organism evidence="1 2">
    <name type="scientific">Asanoa hainanensis</name>
    <dbReference type="NCBI Taxonomy" id="560556"/>
    <lineage>
        <taxon>Bacteria</taxon>
        <taxon>Bacillati</taxon>
        <taxon>Actinomycetota</taxon>
        <taxon>Actinomycetes</taxon>
        <taxon>Micromonosporales</taxon>
        <taxon>Micromonosporaceae</taxon>
        <taxon>Asanoa</taxon>
    </lineage>
</organism>
<evidence type="ECO:0000313" key="2">
    <source>
        <dbReference type="Proteomes" id="UP000198362"/>
    </source>
</evidence>
<accession>A0A239P4F2</accession>
<proteinExistence type="predicted"/>
<reference evidence="1 2" key="1">
    <citation type="submission" date="2017-06" db="EMBL/GenBank/DDBJ databases">
        <authorList>
            <person name="Kim H.J."/>
            <person name="Triplett B.A."/>
        </authorList>
    </citation>
    <scope>NUCLEOTIDE SEQUENCE [LARGE SCALE GENOMIC DNA]</scope>
    <source>
        <strain evidence="1 2">CGMCC 4.5593</strain>
    </source>
</reference>
<sequence>MDDVERLAYDAMGGGARVADRLAELTTAMRSAADGDAELDAALEPHADRAANAIEVLAGNDPAKVDALDTDAVEASEAAVRKLCADPRSPSPAAADQALVRTACAKVTALEEGDGVKAADLFKSMLGGLVSAADRAKLAGLLGRMSEGYDELYWELPVDGTGPFRNALFQVGSAYDIAAYHLEQPDGVTQARDHLAQKAVRSNFATVHETCGVGE</sequence>